<evidence type="ECO:0000313" key="3">
    <source>
        <dbReference type="Proteomes" id="UP000826656"/>
    </source>
</evidence>
<proteinExistence type="predicted"/>
<organism evidence="2 3">
    <name type="scientific">Solanum tuberosum</name>
    <name type="common">Potato</name>
    <dbReference type="NCBI Taxonomy" id="4113"/>
    <lineage>
        <taxon>Eukaryota</taxon>
        <taxon>Viridiplantae</taxon>
        <taxon>Streptophyta</taxon>
        <taxon>Embryophyta</taxon>
        <taxon>Tracheophyta</taxon>
        <taxon>Spermatophyta</taxon>
        <taxon>Magnoliopsida</taxon>
        <taxon>eudicotyledons</taxon>
        <taxon>Gunneridae</taxon>
        <taxon>Pentapetalae</taxon>
        <taxon>asterids</taxon>
        <taxon>lamiids</taxon>
        <taxon>Solanales</taxon>
        <taxon>Solanaceae</taxon>
        <taxon>Solanoideae</taxon>
        <taxon>Solaneae</taxon>
        <taxon>Solanum</taxon>
    </lineage>
</organism>
<keyword evidence="3" id="KW-1185">Reference proteome</keyword>
<evidence type="ECO:0000259" key="1">
    <source>
        <dbReference type="Pfam" id="PF22936"/>
    </source>
</evidence>
<dbReference type="Pfam" id="PF22936">
    <property type="entry name" value="Pol_BBD"/>
    <property type="match status" value="1"/>
</dbReference>
<accession>A0ABQ7UAR3</accession>
<name>A0ABQ7UAR3_SOLTU</name>
<reference evidence="2 3" key="1">
    <citation type="journal article" date="2021" name="bioRxiv">
        <title>Chromosome-scale and haplotype-resolved genome assembly of a tetraploid potato cultivar.</title>
        <authorList>
            <person name="Sun H."/>
            <person name="Jiao W.-B."/>
            <person name="Krause K."/>
            <person name="Campoy J.A."/>
            <person name="Goel M."/>
            <person name="Folz-Donahue K."/>
            <person name="Kukat C."/>
            <person name="Huettel B."/>
            <person name="Schneeberger K."/>
        </authorList>
    </citation>
    <scope>NUCLEOTIDE SEQUENCE [LARGE SCALE GENOMIC DNA]</scope>
    <source>
        <strain evidence="2">SolTubOtavaFocal</strain>
        <tissue evidence="2">Leaves</tissue>
    </source>
</reference>
<evidence type="ECO:0000313" key="2">
    <source>
        <dbReference type="EMBL" id="KAH0743916.1"/>
    </source>
</evidence>
<feature type="domain" description="Retrovirus-related Pol polyprotein from transposon TNT 1-94-like beta-barrel" evidence="1">
    <location>
        <begin position="1"/>
        <end position="51"/>
    </location>
</feature>
<protein>
    <recommendedName>
        <fullName evidence="1">Retrovirus-related Pol polyprotein from transposon TNT 1-94-like beta-barrel domain-containing protein</fullName>
    </recommendedName>
</protein>
<comment type="caution">
    <text evidence="2">The sequence shown here is derived from an EMBL/GenBank/DDBJ whole genome shotgun (WGS) entry which is preliminary data.</text>
</comment>
<dbReference type="InterPro" id="IPR054722">
    <property type="entry name" value="PolX-like_BBD"/>
</dbReference>
<dbReference type="Proteomes" id="UP000826656">
    <property type="component" value="Unassembled WGS sequence"/>
</dbReference>
<sequence>MGNNATCKIVGIGSVHVRCHDGIVRTITEVRHVLDLKKNLISLGTLDKQGYKYMSEGGTMKVTKRSLVMLKAKLEDGLYTLAGSTFIGSVNASIVQLSNDDKAKLWHMGLGHMSV</sequence>
<dbReference type="EMBL" id="JAIVGD010000023">
    <property type="protein sequence ID" value="KAH0743916.1"/>
    <property type="molecule type" value="Genomic_DNA"/>
</dbReference>
<gene>
    <name evidence="2" type="ORF">KY290_031909</name>
</gene>